<sequence length="94" mass="10659">MYIIYVYAISVCIEYYVLKQIVFKYTPGEHNVCYVYQHCNIPPHFEGYALKSGNDKFVLHKPGKFHFVCAIGGNGKHCEAGMKLCVDVLPTPTP</sequence>
<dbReference type="InterPro" id="IPR008972">
    <property type="entry name" value="Cupredoxin"/>
</dbReference>
<name>A0AA38T827_9ASTR</name>
<evidence type="ECO:0000313" key="2">
    <source>
        <dbReference type="EMBL" id="KAJ9556095.1"/>
    </source>
</evidence>
<protein>
    <recommendedName>
        <fullName evidence="1">Phytocyanin domain-containing protein</fullName>
    </recommendedName>
</protein>
<evidence type="ECO:0000259" key="1">
    <source>
        <dbReference type="Pfam" id="PF02298"/>
    </source>
</evidence>
<dbReference type="GO" id="GO:0009055">
    <property type="term" value="F:electron transfer activity"/>
    <property type="evidence" value="ECO:0007669"/>
    <property type="project" value="InterPro"/>
</dbReference>
<feature type="domain" description="Phytocyanin" evidence="1">
    <location>
        <begin position="18"/>
        <end position="82"/>
    </location>
</feature>
<comment type="caution">
    <text evidence="2">The sequence shown here is derived from an EMBL/GenBank/DDBJ whole genome shotgun (WGS) entry which is preliminary data.</text>
</comment>
<dbReference type="PANTHER" id="PTHR33021">
    <property type="entry name" value="BLUE COPPER PROTEIN"/>
    <property type="match status" value="1"/>
</dbReference>
<proteinExistence type="predicted"/>
<dbReference type="Proteomes" id="UP001172457">
    <property type="component" value="Chromosome 3"/>
</dbReference>
<accession>A0AA38T827</accession>
<gene>
    <name evidence="2" type="ORF">OSB04_010709</name>
</gene>
<dbReference type="Gene3D" id="2.60.40.420">
    <property type="entry name" value="Cupredoxins - blue copper proteins"/>
    <property type="match status" value="1"/>
</dbReference>
<dbReference type="AlphaFoldDB" id="A0AA38T827"/>
<evidence type="ECO:0000313" key="3">
    <source>
        <dbReference type="Proteomes" id="UP001172457"/>
    </source>
</evidence>
<dbReference type="PANTHER" id="PTHR33021:SF339">
    <property type="entry name" value="OS07G0570600 PROTEIN"/>
    <property type="match status" value="1"/>
</dbReference>
<reference evidence="2" key="1">
    <citation type="submission" date="2023-03" db="EMBL/GenBank/DDBJ databases">
        <title>Chromosome-scale reference genome and RAD-based genetic map of yellow starthistle (Centaurea solstitialis) reveal putative structural variation and QTLs associated with invader traits.</title>
        <authorList>
            <person name="Reatini B."/>
            <person name="Cang F.A."/>
            <person name="Jiang Q."/>
            <person name="Mckibben M.T.W."/>
            <person name="Barker M.S."/>
            <person name="Rieseberg L.H."/>
            <person name="Dlugosch K.M."/>
        </authorList>
    </citation>
    <scope>NUCLEOTIDE SEQUENCE</scope>
    <source>
        <strain evidence="2">CAN-66</strain>
        <tissue evidence="2">Leaf</tissue>
    </source>
</reference>
<organism evidence="2 3">
    <name type="scientific">Centaurea solstitialis</name>
    <name type="common">yellow star-thistle</name>
    <dbReference type="NCBI Taxonomy" id="347529"/>
    <lineage>
        <taxon>Eukaryota</taxon>
        <taxon>Viridiplantae</taxon>
        <taxon>Streptophyta</taxon>
        <taxon>Embryophyta</taxon>
        <taxon>Tracheophyta</taxon>
        <taxon>Spermatophyta</taxon>
        <taxon>Magnoliopsida</taxon>
        <taxon>eudicotyledons</taxon>
        <taxon>Gunneridae</taxon>
        <taxon>Pentapetalae</taxon>
        <taxon>asterids</taxon>
        <taxon>campanulids</taxon>
        <taxon>Asterales</taxon>
        <taxon>Asteraceae</taxon>
        <taxon>Carduoideae</taxon>
        <taxon>Cardueae</taxon>
        <taxon>Centaureinae</taxon>
        <taxon>Centaurea</taxon>
    </lineage>
</organism>
<dbReference type="Pfam" id="PF02298">
    <property type="entry name" value="Cu_bind_like"/>
    <property type="match status" value="1"/>
</dbReference>
<dbReference type="EMBL" id="JARYMX010000003">
    <property type="protein sequence ID" value="KAJ9556095.1"/>
    <property type="molecule type" value="Genomic_DNA"/>
</dbReference>
<dbReference type="SUPFAM" id="SSF49503">
    <property type="entry name" value="Cupredoxins"/>
    <property type="match status" value="1"/>
</dbReference>
<dbReference type="GO" id="GO:0005886">
    <property type="term" value="C:plasma membrane"/>
    <property type="evidence" value="ECO:0007669"/>
    <property type="project" value="TreeGrafter"/>
</dbReference>
<dbReference type="InterPro" id="IPR003245">
    <property type="entry name" value="Phytocyanin_dom"/>
</dbReference>
<keyword evidence="3" id="KW-1185">Reference proteome</keyword>
<dbReference type="InterPro" id="IPR039391">
    <property type="entry name" value="Phytocyanin-like"/>
</dbReference>